<accession>A0A4Y7QHM5</accession>
<proteinExistence type="predicted"/>
<dbReference type="PROSITE" id="PS50097">
    <property type="entry name" value="BTB"/>
    <property type="match status" value="1"/>
</dbReference>
<dbReference type="EMBL" id="ML170161">
    <property type="protein sequence ID" value="TDL26602.1"/>
    <property type="molecule type" value="Genomic_DNA"/>
</dbReference>
<keyword evidence="4" id="KW-1185">Reference proteome</keyword>
<name>A0A4Y7QHM5_9AGAM</name>
<dbReference type="OrthoDB" id="3238622at2759"/>
<dbReference type="Gene3D" id="3.30.710.10">
    <property type="entry name" value="Potassium Channel Kv1.1, Chain A"/>
    <property type="match status" value="1"/>
</dbReference>
<reference evidence="3 4" key="1">
    <citation type="submission" date="2018-06" db="EMBL/GenBank/DDBJ databases">
        <title>A transcriptomic atlas of mushroom development highlights an independent origin of complex multicellularity.</title>
        <authorList>
            <consortium name="DOE Joint Genome Institute"/>
            <person name="Krizsan K."/>
            <person name="Almasi E."/>
            <person name="Merenyi Z."/>
            <person name="Sahu N."/>
            <person name="Viragh M."/>
            <person name="Koszo T."/>
            <person name="Mondo S."/>
            <person name="Kiss B."/>
            <person name="Balint B."/>
            <person name="Kues U."/>
            <person name="Barry K."/>
            <person name="Hegedus J.C."/>
            <person name="Henrissat B."/>
            <person name="Johnson J."/>
            <person name="Lipzen A."/>
            <person name="Ohm R."/>
            <person name="Nagy I."/>
            <person name="Pangilinan J."/>
            <person name="Yan J."/>
            <person name="Xiong Y."/>
            <person name="Grigoriev I.V."/>
            <person name="Hibbett D.S."/>
            <person name="Nagy L.G."/>
        </authorList>
    </citation>
    <scope>NUCLEOTIDE SEQUENCE [LARGE SCALE GENOMIC DNA]</scope>
    <source>
        <strain evidence="3 4">SZMC22713</strain>
    </source>
</reference>
<dbReference type="InterPro" id="IPR000210">
    <property type="entry name" value="BTB/POZ_dom"/>
</dbReference>
<dbReference type="SUPFAM" id="SSF54695">
    <property type="entry name" value="POZ domain"/>
    <property type="match status" value="1"/>
</dbReference>
<dbReference type="Proteomes" id="UP000294933">
    <property type="component" value="Unassembled WGS sequence"/>
</dbReference>
<dbReference type="InterPro" id="IPR011333">
    <property type="entry name" value="SKP1/BTB/POZ_sf"/>
</dbReference>
<evidence type="ECO:0000313" key="3">
    <source>
        <dbReference type="EMBL" id="TDL26602.1"/>
    </source>
</evidence>
<evidence type="ECO:0000313" key="4">
    <source>
        <dbReference type="Proteomes" id="UP000294933"/>
    </source>
</evidence>
<dbReference type="STRING" id="50990.A0A4Y7QHM5"/>
<gene>
    <name evidence="3" type="ORF">BD410DRAFT_783687</name>
</gene>
<dbReference type="Pfam" id="PF00651">
    <property type="entry name" value="BTB"/>
    <property type="match status" value="1"/>
</dbReference>
<sequence length="291" mass="33706">MEVTDSDVDQSHQTKYHPSYNSPDGDITLLSDDGVNFRVHSFILSKASKFFREMMKIPQPKGDTNVDPLPMGESSAVIKAMLDIIYPADDAADRFDMGRVNHYVRLRLQTDIFNDRALEYYALASAYGWDEEAYIQSLKTLSFNISSHAYASIYEPILKVLDSAALYHLFKLRWQLKSRIVQVARDLEAGDVGGMWECACDGQVLEAMEWKVLASYVSEEFDGFANGSFLRMSEFWNDERLLKLWEYKCPDCNSPWLKKENLQKIFIHELDNAFNAARRNRFKELIFRQEE</sequence>
<dbReference type="AlphaFoldDB" id="A0A4Y7QHM5"/>
<protein>
    <recommendedName>
        <fullName evidence="2">BTB domain-containing protein</fullName>
    </recommendedName>
</protein>
<evidence type="ECO:0000259" key="2">
    <source>
        <dbReference type="PROSITE" id="PS50097"/>
    </source>
</evidence>
<evidence type="ECO:0000256" key="1">
    <source>
        <dbReference type="SAM" id="MobiDB-lite"/>
    </source>
</evidence>
<organism evidence="3 4">
    <name type="scientific">Rickenella mellea</name>
    <dbReference type="NCBI Taxonomy" id="50990"/>
    <lineage>
        <taxon>Eukaryota</taxon>
        <taxon>Fungi</taxon>
        <taxon>Dikarya</taxon>
        <taxon>Basidiomycota</taxon>
        <taxon>Agaricomycotina</taxon>
        <taxon>Agaricomycetes</taxon>
        <taxon>Hymenochaetales</taxon>
        <taxon>Rickenellaceae</taxon>
        <taxon>Rickenella</taxon>
    </lineage>
</organism>
<feature type="domain" description="BTB" evidence="2">
    <location>
        <begin position="25"/>
        <end position="94"/>
    </location>
</feature>
<dbReference type="VEuPathDB" id="FungiDB:BD410DRAFT_783687"/>
<feature type="region of interest" description="Disordered" evidence="1">
    <location>
        <begin position="1"/>
        <end position="23"/>
    </location>
</feature>